<reference evidence="4" key="1">
    <citation type="submission" date="2009-08" db="EMBL/GenBank/DDBJ databases">
        <title>Molecular characterization of segment 2 of genogroup II picobirnavirus from Kolkata, India.</title>
        <authorList>
            <person name="Ganesh B."/>
            <person name="Nagashima S."/>
            <person name="Kobayashi N."/>
            <person name="Krishnan T."/>
        </authorList>
    </citation>
    <scope>NUCLEOTIDE SEQUENCE</scope>
    <source>
        <strain evidence="4">GPBV6G2</strain>
    </source>
</reference>
<protein>
    <submittedName>
        <fullName evidence="4">RNA dependent RNA polymerase</fullName>
    </submittedName>
</protein>
<name>E5RMS7_HPBV</name>
<dbReference type="CDD" id="cd23185">
    <property type="entry name" value="dsRNAv_Picobirnaviridae_RdRp"/>
    <property type="match status" value="1"/>
</dbReference>
<organism evidence="4">
    <name type="scientific">Human picobirnavirus</name>
    <dbReference type="NCBI Taxonomy" id="145856"/>
    <lineage>
        <taxon>Viruses</taxon>
        <taxon>Riboviria</taxon>
        <taxon>Orthornavirae</taxon>
        <taxon>Pisuviricota</taxon>
        <taxon>Duplopiviricetes</taxon>
        <taxon>Durnavirales</taxon>
        <taxon>Picobirnaviridae</taxon>
        <taxon>Orthopicobirnavirus</taxon>
        <taxon>Orthopicobirnavirus hominis</taxon>
    </lineage>
</organism>
<dbReference type="InterPro" id="IPR043502">
    <property type="entry name" value="DNA/RNA_pol_sf"/>
</dbReference>
<evidence type="ECO:0000256" key="3">
    <source>
        <dbReference type="ARBA" id="ARBA00022695"/>
    </source>
</evidence>
<feature type="non-terminal residue" evidence="4">
    <location>
        <position position="1"/>
    </location>
</feature>
<evidence type="ECO:0000256" key="2">
    <source>
        <dbReference type="ARBA" id="ARBA00022679"/>
    </source>
</evidence>
<gene>
    <name evidence="4" type="primary">RdRp</name>
</gene>
<keyword evidence="2" id="KW-0808">Transferase</keyword>
<feature type="non-terminal residue" evidence="4">
    <location>
        <position position="524"/>
    </location>
</feature>
<evidence type="ECO:0000313" key="4">
    <source>
        <dbReference type="EMBL" id="BAJ53294.1"/>
    </source>
</evidence>
<accession>E5RMS7</accession>
<dbReference type="GO" id="GO:0003968">
    <property type="term" value="F:RNA-directed RNA polymerase activity"/>
    <property type="evidence" value="ECO:0007669"/>
    <property type="project" value="UniProtKB-KW"/>
</dbReference>
<organismHost>
    <name type="scientific">Homo sapiens</name>
    <name type="common">Human</name>
    <dbReference type="NCBI Taxonomy" id="9606"/>
</organismHost>
<sequence length="524" mass="60647">IYLERRFTMKSEPINSTNLHLISSNANLSSYLDNLNRGRQATPRSWLYENEDADAVLQRWLPIMESANNKSPFGNEFNQFDRKQIEKFGPQGLVPPVMSKECQEVIEPLYSPTDYDDENALSAYWDDAYLFAQEAFGSRLKTKRPLSFKSVVDDMRARDTLTTNSGFPRFTRRDRVKTDEVQDATSGKAYDYPAIILFRQYNGKLRPVWMFPMSCNLIEFTFSQVIQKALLDSPAEWIRQYLSPWLGFEDVKLTLTKQWFNGGPIDGGDTTKMDAHMRPAQIRLVFEIVKWLFQESYWDSLHQSLIHICEIPLLYSRRDQYVGVHGLASGSGWTQLTETVLQLFMAWKRGVIGQGIGDDFYWIADMSAEQLVDYLGKFGLPANPTKQTVSNDTLTFLQRMNRVGFFSREDSNTLGAYYPTIRGLNSMLQPEKFHKPKDWSSDMFCIRNYMILENCVDDPCFDEFLKFVVRGHRDMIPFAKQSAEQLNRIQQRARLVPGLNPSYNQEKRDKPLSSFVSIQLASKM</sequence>
<dbReference type="SUPFAM" id="SSF56672">
    <property type="entry name" value="DNA/RNA polymerases"/>
    <property type="match status" value="1"/>
</dbReference>
<proteinExistence type="predicted"/>
<dbReference type="EMBL" id="AB517738">
    <property type="protein sequence ID" value="BAJ53294.1"/>
    <property type="molecule type" value="Genomic_RNA"/>
</dbReference>
<evidence type="ECO:0000256" key="1">
    <source>
        <dbReference type="ARBA" id="ARBA00022484"/>
    </source>
</evidence>
<keyword evidence="1" id="KW-0696">RNA-directed RNA polymerase</keyword>
<keyword evidence="3" id="KW-0548">Nucleotidyltransferase</keyword>